<evidence type="ECO:0000313" key="3">
    <source>
        <dbReference type="EMBL" id="QEG25179.1"/>
    </source>
</evidence>
<evidence type="ECO:0000259" key="2">
    <source>
        <dbReference type="Pfam" id="PF01979"/>
    </source>
</evidence>
<keyword evidence="1" id="KW-0732">Signal</keyword>
<reference evidence="3 4" key="1">
    <citation type="submission" date="2019-08" db="EMBL/GenBank/DDBJ databases">
        <title>Deep-cultivation of Planctomycetes and their phenomic and genomic characterization uncovers novel biology.</title>
        <authorList>
            <person name="Wiegand S."/>
            <person name="Jogler M."/>
            <person name="Boedeker C."/>
            <person name="Pinto D."/>
            <person name="Vollmers J."/>
            <person name="Rivas-Marin E."/>
            <person name="Kohn T."/>
            <person name="Peeters S.H."/>
            <person name="Heuer A."/>
            <person name="Rast P."/>
            <person name="Oberbeckmann S."/>
            <person name="Bunk B."/>
            <person name="Jeske O."/>
            <person name="Meyerdierks A."/>
            <person name="Storesund J.E."/>
            <person name="Kallscheuer N."/>
            <person name="Luecker S."/>
            <person name="Lage O.M."/>
            <person name="Pohl T."/>
            <person name="Merkel B.J."/>
            <person name="Hornburger P."/>
            <person name="Mueller R.-W."/>
            <person name="Bruemmer F."/>
            <person name="Labrenz M."/>
            <person name="Spormann A.M."/>
            <person name="Op den Camp H."/>
            <person name="Overmann J."/>
            <person name="Amann R."/>
            <person name="Jetten M.S.M."/>
            <person name="Mascher T."/>
            <person name="Medema M.H."/>
            <person name="Devos D.P."/>
            <person name="Kaster A.-K."/>
            <person name="Ovreas L."/>
            <person name="Rohde M."/>
            <person name="Galperin M.Y."/>
            <person name="Jogler C."/>
        </authorList>
    </citation>
    <scope>NUCLEOTIDE SEQUENCE [LARGE SCALE GENOMIC DNA]</scope>
    <source>
        <strain evidence="3 4">FC18</strain>
    </source>
</reference>
<dbReference type="AlphaFoldDB" id="A0A5B9PHU3"/>
<dbReference type="OrthoDB" id="9776455at2"/>
<evidence type="ECO:0000313" key="4">
    <source>
        <dbReference type="Proteomes" id="UP000322214"/>
    </source>
</evidence>
<feature type="domain" description="Amidohydrolase-related" evidence="2">
    <location>
        <begin position="346"/>
        <end position="412"/>
    </location>
</feature>
<dbReference type="SUPFAM" id="SSF51556">
    <property type="entry name" value="Metallo-dependent hydrolases"/>
    <property type="match status" value="1"/>
</dbReference>
<dbReference type="PANTHER" id="PTHR43135">
    <property type="entry name" value="ALPHA-D-RIBOSE 1-METHYLPHOSPHONATE 5-TRIPHOSPHATE DIPHOSPHATASE"/>
    <property type="match status" value="1"/>
</dbReference>
<organism evidence="3 4">
    <name type="scientific">Mariniblastus fucicola</name>
    <dbReference type="NCBI Taxonomy" id="980251"/>
    <lineage>
        <taxon>Bacteria</taxon>
        <taxon>Pseudomonadati</taxon>
        <taxon>Planctomycetota</taxon>
        <taxon>Planctomycetia</taxon>
        <taxon>Pirellulales</taxon>
        <taxon>Pirellulaceae</taxon>
        <taxon>Mariniblastus</taxon>
    </lineage>
</organism>
<dbReference type="Gene3D" id="3.20.20.140">
    <property type="entry name" value="Metal-dependent hydrolases"/>
    <property type="match status" value="1"/>
</dbReference>
<dbReference type="InterPro" id="IPR051781">
    <property type="entry name" value="Metallo-dep_Hydrolase"/>
</dbReference>
<name>A0A5B9PHU3_9BACT</name>
<keyword evidence="4" id="KW-1185">Reference proteome</keyword>
<feature type="signal peptide" evidence="1">
    <location>
        <begin position="1"/>
        <end position="25"/>
    </location>
</feature>
<dbReference type="SUPFAM" id="SSF51338">
    <property type="entry name" value="Composite domain of metallo-dependent hydrolases"/>
    <property type="match status" value="1"/>
</dbReference>
<dbReference type="EMBL" id="CP042912">
    <property type="protein sequence ID" value="QEG25179.1"/>
    <property type="molecule type" value="Genomic_DNA"/>
</dbReference>
<dbReference type="Proteomes" id="UP000322214">
    <property type="component" value="Chromosome"/>
</dbReference>
<sequence precursor="true">MIPNYLKKILTASLLCLATVSLAVADDSDGKDADTESTGVAVHVGKIFTCAGDPIADGTILIKDGKIEAVGPRKEIEVPEGYEVVDHSDQFAMPGLVEAHSHVGGSGDLNEMVYQTNPELRNWDQIIPHNDQLKVAIAGGVTTICYIPGSGTNMGGFGVLMKSGPGKPEDVIIRAPGVLKIAQAGNPERRGGETGSGRMGMNYVIRQQLLEGKYYVRQYDAFLKGKAKEPEFNLRLENFKPLFHREIPVVVHTQQYQVIQSTIRMLHDEMNLKVVIDHGTFDAYKIGDELAKRDIPVMAGPRSFQLDRDRGQIVGVVNEYEKRGVKVLGVNTDAPVIPQEELFFQATMAVRFGWSEERAIRGVTIEAAKALMIDDRVGSLEPGKDADIVISTGSILDPRNYVKQVFIDGKSVYDTSKDRRRF</sequence>
<dbReference type="Gene3D" id="2.30.40.10">
    <property type="entry name" value="Urease, subunit C, domain 1"/>
    <property type="match status" value="1"/>
</dbReference>
<dbReference type="Pfam" id="PF01979">
    <property type="entry name" value="Amidohydro_1"/>
    <property type="match status" value="1"/>
</dbReference>
<dbReference type="InterPro" id="IPR032466">
    <property type="entry name" value="Metal_Hydrolase"/>
</dbReference>
<proteinExistence type="predicted"/>
<protein>
    <recommendedName>
        <fullName evidence="2">Amidohydrolase-related domain-containing protein</fullName>
    </recommendedName>
</protein>
<feature type="chain" id="PRO_5022839113" description="Amidohydrolase-related domain-containing protein" evidence="1">
    <location>
        <begin position="26"/>
        <end position="422"/>
    </location>
</feature>
<dbReference type="PANTHER" id="PTHR43135:SF3">
    <property type="entry name" value="ALPHA-D-RIBOSE 1-METHYLPHOSPHONATE 5-TRIPHOSPHATE DIPHOSPHATASE"/>
    <property type="match status" value="1"/>
</dbReference>
<evidence type="ECO:0000256" key="1">
    <source>
        <dbReference type="SAM" id="SignalP"/>
    </source>
</evidence>
<dbReference type="STRING" id="980251.GCA_001642875_03860"/>
<dbReference type="InterPro" id="IPR006680">
    <property type="entry name" value="Amidohydro-rel"/>
</dbReference>
<gene>
    <name evidence="3" type="ORF">MFFC18_51030</name>
</gene>
<dbReference type="RefSeq" id="WP_075085855.1">
    <property type="nucleotide sequence ID" value="NZ_CP042912.1"/>
</dbReference>
<dbReference type="InterPro" id="IPR011059">
    <property type="entry name" value="Metal-dep_hydrolase_composite"/>
</dbReference>
<dbReference type="GO" id="GO:0016810">
    <property type="term" value="F:hydrolase activity, acting on carbon-nitrogen (but not peptide) bonds"/>
    <property type="evidence" value="ECO:0007669"/>
    <property type="project" value="InterPro"/>
</dbReference>
<dbReference type="KEGG" id="mff:MFFC18_51030"/>
<accession>A0A5B9PHU3</accession>